<evidence type="ECO:0000313" key="1">
    <source>
        <dbReference type="EMBL" id="GGM13975.1"/>
    </source>
</evidence>
<dbReference type="Proteomes" id="UP000616499">
    <property type="component" value="Unassembled WGS sequence"/>
</dbReference>
<reference evidence="2" key="1">
    <citation type="journal article" date="2019" name="Int. J. Syst. Evol. Microbiol.">
        <title>The Global Catalogue of Microorganisms (GCM) 10K type strain sequencing project: providing services to taxonomists for standard genome sequencing and annotation.</title>
        <authorList>
            <consortium name="The Broad Institute Genomics Platform"/>
            <consortium name="The Broad Institute Genome Sequencing Center for Infectious Disease"/>
            <person name="Wu L."/>
            <person name="Ma J."/>
        </authorList>
    </citation>
    <scope>NUCLEOTIDE SEQUENCE [LARGE SCALE GENOMIC DNA]</scope>
    <source>
        <strain evidence="2">JCM 13501</strain>
    </source>
</reference>
<protein>
    <submittedName>
        <fullName evidence="1">Uncharacterized protein</fullName>
    </submittedName>
</protein>
<comment type="caution">
    <text evidence="1">The sequence shown here is derived from an EMBL/GenBank/DDBJ whole genome shotgun (WGS) entry which is preliminary data.</text>
</comment>
<sequence length="50" mass="5362">MSGITALGEYQACALAYLGLTEELAALDPLSGISNYYKTTSNFNDNLMVL</sequence>
<organism evidence="1 2">
    <name type="scientific">Pseudomonas asuensis</name>
    <dbReference type="NCBI Taxonomy" id="1825787"/>
    <lineage>
        <taxon>Bacteria</taxon>
        <taxon>Pseudomonadati</taxon>
        <taxon>Pseudomonadota</taxon>
        <taxon>Gammaproteobacteria</taxon>
        <taxon>Pseudomonadales</taxon>
        <taxon>Pseudomonadaceae</taxon>
        <taxon>Pseudomonas</taxon>
    </lineage>
</organism>
<proteinExistence type="predicted"/>
<gene>
    <name evidence="1" type="ORF">GCM10009425_26230</name>
</gene>
<keyword evidence="2" id="KW-1185">Reference proteome</keyword>
<accession>A0ABQ2GUG3</accession>
<dbReference type="EMBL" id="BMNW01000005">
    <property type="protein sequence ID" value="GGM13975.1"/>
    <property type="molecule type" value="Genomic_DNA"/>
</dbReference>
<name>A0ABQ2GUG3_9PSED</name>
<evidence type="ECO:0000313" key="2">
    <source>
        <dbReference type="Proteomes" id="UP000616499"/>
    </source>
</evidence>